<feature type="region of interest" description="Disordered" evidence="1">
    <location>
        <begin position="151"/>
        <end position="173"/>
    </location>
</feature>
<accession>A0A2W5Q9K6</accession>
<evidence type="ECO:0000313" key="3">
    <source>
        <dbReference type="Proteomes" id="UP000249417"/>
    </source>
</evidence>
<reference evidence="2 3" key="1">
    <citation type="submission" date="2017-08" db="EMBL/GenBank/DDBJ databases">
        <title>Infants hospitalized years apart are colonized by the same room-sourced microbial strains.</title>
        <authorList>
            <person name="Brooks B."/>
            <person name="Olm M.R."/>
            <person name="Firek B.A."/>
            <person name="Baker R."/>
            <person name="Thomas B.C."/>
            <person name="Morowitz M.J."/>
            <person name="Banfield J.F."/>
        </authorList>
    </citation>
    <scope>NUCLEOTIDE SEQUENCE [LARGE SCALE GENOMIC DNA]</scope>
    <source>
        <strain evidence="2">S2_005_002_R2_29</strain>
    </source>
</reference>
<name>A0A2W5Q9K6_9BACT</name>
<evidence type="ECO:0000256" key="1">
    <source>
        <dbReference type="SAM" id="MobiDB-lite"/>
    </source>
</evidence>
<evidence type="ECO:0000313" key="2">
    <source>
        <dbReference type="EMBL" id="PZQ48080.1"/>
    </source>
</evidence>
<sequence>MNEMEKRRFEADNFHLLDANTKFQVANRDFANGIAPVGERAMIIDRAHGNGDGVFNKEDMDIIAAKRADTGFLSGMTRTAEVMLDTAAISMGLSGGFQLGQSGALGAFFNYSAKDDKAPGTSAPENKNGLEQSSLGKSFLNAALGMVGLKDDEPSQDNSFGNFLSRKLGFNGP</sequence>
<dbReference type="Proteomes" id="UP000249417">
    <property type="component" value="Unassembled WGS sequence"/>
</dbReference>
<dbReference type="AlphaFoldDB" id="A0A2W5Q9K6"/>
<protein>
    <submittedName>
        <fullName evidence="2">Uncharacterized protein</fullName>
    </submittedName>
</protein>
<organism evidence="2 3">
    <name type="scientific">Micavibrio aeruginosavorus</name>
    <dbReference type="NCBI Taxonomy" id="349221"/>
    <lineage>
        <taxon>Bacteria</taxon>
        <taxon>Pseudomonadati</taxon>
        <taxon>Bdellovibrionota</taxon>
        <taxon>Bdellovibrionia</taxon>
        <taxon>Bdellovibrionales</taxon>
        <taxon>Pseudobdellovibrionaceae</taxon>
        <taxon>Micavibrio</taxon>
    </lineage>
</organism>
<proteinExistence type="predicted"/>
<gene>
    <name evidence="2" type="ORF">DI551_02065</name>
</gene>
<dbReference type="EMBL" id="QFQB01000007">
    <property type="protein sequence ID" value="PZQ48080.1"/>
    <property type="molecule type" value="Genomic_DNA"/>
</dbReference>
<comment type="caution">
    <text evidence="2">The sequence shown here is derived from an EMBL/GenBank/DDBJ whole genome shotgun (WGS) entry which is preliminary data.</text>
</comment>